<accession>A0A9P6ANQ3</accession>
<sequence>MHQMKTWDDTKTGMNHTPTIVESPKCDPPNETQKWGCMMQGPGTPDEPHTHFSRFSPEPTTRTNPQIKDPQPAEDSSGTKQYHIPTSYDSRIQIETPKMTTHPNSNPHPMVKCQATPPTTPAQADGTAPCKNKTELPN</sequence>
<protein>
    <submittedName>
        <fullName evidence="2">Uncharacterized protein</fullName>
    </submittedName>
</protein>
<reference evidence="2" key="1">
    <citation type="journal article" date="2020" name="Nat. Commun.">
        <title>Large-scale genome sequencing of mycorrhizal fungi provides insights into the early evolution of symbiotic traits.</title>
        <authorList>
            <person name="Miyauchi S."/>
            <person name="Kiss E."/>
            <person name="Kuo A."/>
            <person name="Drula E."/>
            <person name="Kohler A."/>
            <person name="Sanchez-Garcia M."/>
            <person name="Morin E."/>
            <person name="Andreopoulos B."/>
            <person name="Barry K.W."/>
            <person name="Bonito G."/>
            <person name="Buee M."/>
            <person name="Carver A."/>
            <person name="Chen C."/>
            <person name="Cichocki N."/>
            <person name="Clum A."/>
            <person name="Culley D."/>
            <person name="Crous P.W."/>
            <person name="Fauchery L."/>
            <person name="Girlanda M."/>
            <person name="Hayes R.D."/>
            <person name="Keri Z."/>
            <person name="LaButti K."/>
            <person name="Lipzen A."/>
            <person name="Lombard V."/>
            <person name="Magnuson J."/>
            <person name="Maillard F."/>
            <person name="Murat C."/>
            <person name="Nolan M."/>
            <person name="Ohm R.A."/>
            <person name="Pangilinan J."/>
            <person name="Pereira M.F."/>
            <person name="Perotto S."/>
            <person name="Peter M."/>
            <person name="Pfister S."/>
            <person name="Riley R."/>
            <person name="Sitrit Y."/>
            <person name="Stielow J.B."/>
            <person name="Szollosi G."/>
            <person name="Zifcakova L."/>
            <person name="Stursova M."/>
            <person name="Spatafora J.W."/>
            <person name="Tedersoo L."/>
            <person name="Vaario L.M."/>
            <person name="Yamada A."/>
            <person name="Yan M."/>
            <person name="Wang P."/>
            <person name="Xu J."/>
            <person name="Bruns T."/>
            <person name="Baldrian P."/>
            <person name="Vilgalys R."/>
            <person name="Dunand C."/>
            <person name="Henrissat B."/>
            <person name="Grigoriev I.V."/>
            <person name="Hibbett D."/>
            <person name="Nagy L.G."/>
            <person name="Martin F.M."/>
        </authorList>
    </citation>
    <scope>NUCLEOTIDE SEQUENCE</scope>
    <source>
        <strain evidence="2">UP504</strain>
    </source>
</reference>
<feature type="compositionally biased region" description="Polar residues" evidence="1">
    <location>
        <begin position="98"/>
        <end position="107"/>
    </location>
</feature>
<evidence type="ECO:0000256" key="1">
    <source>
        <dbReference type="SAM" id="MobiDB-lite"/>
    </source>
</evidence>
<name>A0A9P6ANQ3_9AGAM</name>
<dbReference type="Proteomes" id="UP000886523">
    <property type="component" value="Unassembled WGS sequence"/>
</dbReference>
<dbReference type="EMBL" id="MU129044">
    <property type="protein sequence ID" value="KAF9509081.1"/>
    <property type="molecule type" value="Genomic_DNA"/>
</dbReference>
<keyword evidence="3" id="KW-1185">Reference proteome</keyword>
<gene>
    <name evidence="2" type="ORF">BS47DRAFT_1365533</name>
</gene>
<evidence type="ECO:0000313" key="3">
    <source>
        <dbReference type="Proteomes" id="UP000886523"/>
    </source>
</evidence>
<feature type="region of interest" description="Disordered" evidence="1">
    <location>
        <begin position="1"/>
        <end position="138"/>
    </location>
</feature>
<feature type="compositionally biased region" description="Basic and acidic residues" evidence="1">
    <location>
        <begin position="1"/>
        <end position="11"/>
    </location>
</feature>
<comment type="caution">
    <text evidence="2">The sequence shown here is derived from an EMBL/GenBank/DDBJ whole genome shotgun (WGS) entry which is preliminary data.</text>
</comment>
<proteinExistence type="predicted"/>
<evidence type="ECO:0000313" key="2">
    <source>
        <dbReference type="EMBL" id="KAF9509081.1"/>
    </source>
</evidence>
<organism evidence="2 3">
    <name type="scientific">Hydnum rufescens UP504</name>
    <dbReference type="NCBI Taxonomy" id="1448309"/>
    <lineage>
        <taxon>Eukaryota</taxon>
        <taxon>Fungi</taxon>
        <taxon>Dikarya</taxon>
        <taxon>Basidiomycota</taxon>
        <taxon>Agaricomycotina</taxon>
        <taxon>Agaricomycetes</taxon>
        <taxon>Cantharellales</taxon>
        <taxon>Hydnaceae</taxon>
        <taxon>Hydnum</taxon>
    </lineage>
</organism>
<dbReference type="AlphaFoldDB" id="A0A9P6ANQ3"/>